<organism evidence="8 9">
    <name type="scientific">Hordeum vulgare subsp. vulgare</name>
    <name type="common">Domesticated barley</name>
    <dbReference type="NCBI Taxonomy" id="112509"/>
    <lineage>
        <taxon>Eukaryota</taxon>
        <taxon>Viridiplantae</taxon>
        <taxon>Streptophyta</taxon>
        <taxon>Embryophyta</taxon>
        <taxon>Tracheophyta</taxon>
        <taxon>Spermatophyta</taxon>
        <taxon>Magnoliopsida</taxon>
        <taxon>Liliopsida</taxon>
        <taxon>Poales</taxon>
        <taxon>Poaceae</taxon>
        <taxon>BOP clade</taxon>
        <taxon>Pooideae</taxon>
        <taxon>Triticodae</taxon>
        <taxon>Triticeae</taxon>
        <taxon>Hordeinae</taxon>
        <taxon>Hordeum</taxon>
    </lineage>
</organism>
<dbReference type="InterPro" id="IPR015300">
    <property type="entry name" value="DNA-bd_pseudobarrel_sf"/>
</dbReference>
<proteinExistence type="predicted"/>
<protein>
    <recommendedName>
        <fullName evidence="7">TF-B3 domain-containing protein</fullName>
    </recommendedName>
</protein>
<feature type="domain" description="TF-B3" evidence="7">
    <location>
        <begin position="602"/>
        <end position="660"/>
    </location>
</feature>
<evidence type="ECO:0000256" key="4">
    <source>
        <dbReference type="ARBA" id="ARBA00023163"/>
    </source>
</evidence>
<accession>A0A8I6XXB7</accession>
<dbReference type="PANTHER" id="PTHR31391:SF23">
    <property type="entry name" value="B3 DOMAIN-CONTAINING PROTEIN OS03G0619800"/>
    <property type="match status" value="1"/>
</dbReference>
<comment type="subcellular location">
    <subcellularLocation>
        <location evidence="1">Nucleus</location>
    </subcellularLocation>
</comment>
<evidence type="ECO:0000256" key="5">
    <source>
        <dbReference type="ARBA" id="ARBA00023242"/>
    </source>
</evidence>
<sequence>MRNPHERCSRKKFVRQAKSASNNKKARTPYADSSSSSGGDYPIQSSESEGSDECPRPRDRWGRCGKQVKTAAVSSLVEELPEGNPSDEPVEPDDQMPSKDYVLHRKKEKNYVLQGKLDLTAAQKAKIDAIDEKIRPKIPMLVVRMKKTNVKLYSDLAILKDYAVNHFPSKTQTITLKLHQKSKEWMCNFRVMPDEKGHHLYLHEFVRDNNVGEGDLCIFQPMTKGDVRNFKVTVHHLSKASVDHSPVERNDICTNDGTIQEKSSYSVDIRSSSDDHTEQPSGRKIYPSCQRGSSRDHRNTAKKAAKSTSFEKSGEESPLEYNSVKSDDRQTSRGHNYALSLGSCLSGAQYAKVIALKERIQPETAVYVDVMNQRAVELPSPLLIIPEEHAIAHFPNESVTITLEAPDKKSKKWHPRFYMTEDRSECMLIGHWLDFVCDNNVQEGDICIFIPEKGGMRSKFTVHLLRGETSHSGDGTGGVQVAGSDEGKTNTKRKCFLGSNVHRVSHEPLERNNSDGFIQKRKKSNGLVPPYILPAMTHLSPSQENIVEAKVQAIQSEVPIYVSIMKKRCISAIKHNMLELGSRYAAAAHLPPKNQNVLQCMGRIWNTEMVVHRNGKRCFLSGGWSKFVHDNDLQIGDICLFELKKNKRKLTMKVHIIPSKQC</sequence>
<keyword evidence="5" id="KW-0539">Nucleus</keyword>
<dbReference type="PROSITE" id="PS50863">
    <property type="entry name" value="B3"/>
    <property type="match status" value="2"/>
</dbReference>
<dbReference type="InterPro" id="IPR003340">
    <property type="entry name" value="B3_DNA-bd"/>
</dbReference>
<reference evidence="8" key="3">
    <citation type="submission" date="2022-01" db="UniProtKB">
        <authorList>
            <consortium name="EnsemblPlants"/>
        </authorList>
    </citation>
    <scope>IDENTIFICATION</scope>
    <source>
        <strain evidence="8">subsp. vulgare</strain>
    </source>
</reference>
<dbReference type="Gramene" id="HORVU.MOREX.r3.4HG0343440.1">
    <property type="protein sequence ID" value="HORVU.MOREX.r3.4HG0343440.1"/>
    <property type="gene ID" value="HORVU.MOREX.r3.4HG0343440"/>
</dbReference>
<keyword evidence="9" id="KW-1185">Reference proteome</keyword>
<feature type="compositionally biased region" description="Basic and acidic residues" evidence="6">
    <location>
        <begin position="53"/>
        <end position="62"/>
    </location>
</feature>
<keyword evidence="4" id="KW-0804">Transcription</keyword>
<keyword evidence="3" id="KW-0238">DNA-binding</keyword>
<dbReference type="GO" id="GO:0005634">
    <property type="term" value="C:nucleus"/>
    <property type="evidence" value="ECO:0007669"/>
    <property type="project" value="UniProtKB-SubCell"/>
</dbReference>
<evidence type="ECO:0000259" key="7">
    <source>
        <dbReference type="PROSITE" id="PS50863"/>
    </source>
</evidence>
<dbReference type="AlphaFoldDB" id="A0A8I6XXB7"/>
<dbReference type="Gene3D" id="2.40.330.10">
    <property type="entry name" value="DNA-binding pseudobarrel domain"/>
    <property type="match status" value="3"/>
</dbReference>
<feature type="region of interest" description="Disordered" evidence="6">
    <location>
        <begin position="1"/>
        <end position="97"/>
    </location>
</feature>
<dbReference type="SUPFAM" id="SSF101936">
    <property type="entry name" value="DNA-binding pseudobarrel domain"/>
    <property type="match status" value="3"/>
</dbReference>
<evidence type="ECO:0000256" key="6">
    <source>
        <dbReference type="SAM" id="MobiDB-lite"/>
    </source>
</evidence>
<dbReference type="Proteomes" id="UP000011116">
    <property type="component" value="Chromosome 4H"/>
</dbReference>
<feature type="domain" description="TF-B3" evidence="7">
    <location>
        <begin position="368"/>
        <end position="468"/>
    </location>
</feature>
<reference evidence="9" key="1">
    <citation type="journal article" date="2012" name="Nature">
        <title>A physical, genetic and functional sequence assembly of the barley genome.</title>
        <authorList>
            <consortium name="The International Barley Genome Sequencing Consortium"/>
            <person name="Mayer K.F."/>
            <person name="Waugh R."/>
            <person name="Brown J.W."/>
            <person name="Schulman A."/>
            <person name="Langridge P."/>
            <person name="Platzer M."/>
            <person name="Fincher G.B."/>
            <person name="Muehlbauer G.J."/>
            <person name="Sato K."/>
            <person name="Close T.J."/>
            <person name="Wise R.P."/>
            <person name="Stein N."/>
        </authorList>
    </citation>
    <scope>NUCLEOTIDE SEQUENCE [LARGE SCALE GENOMIC DNA]</scope>
    <source>
        <strain evidence="9">cv. Morex</strain>
    </source>
</reference>
<reference evidence="8" key="2">
    <citation type="submission" date="2020-10" db="EMBL/GenBank/DDBJ databases">
        <authorList>
            <person name="Scholz U."/>
            <person name="Mascher M."/>
            <person name="Fiebig A."/>
        </authorList>
    </citation>
    <scope>NUCLEOTIDE SEQUENCE [LARGE SCALE GENOMIC DNA]</scope>
    <source>
        <strain evidence="8">cv. Morex</strain>
    </source>
</reference>
<evidence type="ECO:0000256" key="1">
    <source>
        <dbReference type="ARBA" id="ARBA00004123"/>
    </source>
</evidence>
<dbReference type="InterPro" id="IPR044837">
    <property type="entry name" value="REM16-like"/>
</dbReference>
<evidence type="ECO:0000256" key="3">
    <source>
        <dbReference type="ARBA" id="ARBA00023125"/>
    </source>
</evidence>
<name>A0A8I6XXB7_HORVV</name>
<evidence type="ECO:0000313" key="9">
    <source>
        <dbReference type="Proteomes" id="UP000011116"/>
    </source>
</evidence>
<dbReference type="GO" id="GO:0003677">
    <property type="term" value="F:DNA binding"/>
    <property type="evidence" value="ECO:0007669"/>
    <property type="project" value="UniProtKB-KW"/>
</dbReference>
<evidence type="ECO:0000313" key="8">
    <source>
        <dbReference type="EnsemblPlants" id="HORVU.MOREX.r3.4HG0343440.1"/>
    </source>
</evidence>
<feature type="region of interest" description="Disordered" evidence="6">
    <location>
        <begin position="264"/>
        <end position="332"/>
    </location>
</feature>
<evidence type="ECO:0000256" key="2">
    <source>
        <dbReference type="ARBA" id="ARBA00023015"/>
    </source>
</evidence>
<dbReference type="CDD" id="cd10017">
    <property type="entry name" value="B3_DNA"/>
    <property type="match status" value="3"/>
</dbReference>
<dbReference type="EnsemblPlants" id="HORVU.MOREX.r3.4HG0343440.1">
    <property type="protein sequence ID" value="HORVU.MOREX.r3.4HG0343440.1"/>
    <property type="gene ID" value="HORVU.MOREX.r3.4HG0343440"/>
</dbReference>
<dbReference type="PANTHER" id="PTHR31391">
    <property type="entry name" value="B3 DOMAIN-CONTAINING PROTEIN OS11G0197600-RELATED"/>
    <property type="match status" value="1"/>
</dbReference>
<dbReference type="SMART" id="SM01019">
    <property type="entry name" value="B3"/>
    <property type="match status" value="3"/>
</dbReference>
<keyword evidence="2" id="KW-0805">Transcription regulation</keyword>
<dbReference type="SMR" id="A0A8I6XXB7"/>
<dbReference type="Pfam" id="PF02362">
    <property type="entry name" value="B3"/>
    <property type="match status" value="2"/>
</dbReference>